<reference evidence="1 2" key="1">
    <citation type="submission" date="2013-11" db="EMBL/GenBank/DDBJ databases">
        <title>Draft genome of the bovine lungworm Dictyocaulus viviparus.</title>
        <authorList>
            <person name="Mitreva M."/>
        </authorList>
    </citation>
    <scope>NUCLEOTIDE SEQUENCE [LARGE SCALE GENOMIC DNA]</scope>
    <source>
        <strain evidence="1 2">HannoverDv2000</strain>
    </source>
</reference>
<dbReference type="Proteomes" id="UP000053766">
    <property type="component" value="Unassembled WGS sequence"/>
</dbReference>
<proteinExistence type="predicted"/>
<dbReference type="EMBL" id="KN717160">
    <property type="protein sequence ID" value="KJH40502.1"/>
    <property type="molecule type" value="Genomic_DNA"/>
</dbReference>
<evidence type="ECO:0000313" key="1">
    <source>
        <dbReference type="EMBL" id="KJH40502.1"/>
    </source>
</evidence>
<reference evidence="2" key="2">
    <citation type="journal article" date="2016" name="Sci. Rep.">
        <title>Dictyocaulus viviparus genome, variome and transcriptome elucidate lungworm biology and support future intervention.</title>
        <authorList>
            <person name="McNulty S.N."/>
            <person name="Strube C."/>
            <person name="Rosa B.A."/>
            <person name="Martin J.C."/>
            <person name="Tyagi R."/>
            <person name="Choi Y.J."/>
            <person name="Wang Q."/>
            <person name="Hallsworth Pepin K."/>
            <person name="Zhang X."/>
            <person name="Ozersky P."/>
            <person name="Wilson R.K."/>
            <person name="Sternberg P.W."/>
            <person name="Gasser R.B."/>
            <person name="Mitreva M."/>
        </authorList>
    </citation>
    <scope>NUCLEOTIDE SEQUENCE [LARGE SCALE GENOMIC DNA]</scope>
    <source>
        <strain evidence="2">HannoverDv2000</strain>
    </source>
</reference>
<dbReference type="OrthoDB" id="5860671at2759"/>
<name>A0A0D8X9Q2_DICVI</name>
<accession>A0A0D8X9Q2</accession>
<sequence>MTFSSHWDKLLDSQHFERLCITHGFETNDVEVSTTDKEKNAVRDSCFYVERAPYKRSDPIDIVYPKATW</sequence>
<dbReference type="AlphaFoldDB" id="A0A0D8X9Q2"/>
<organism evidence="1 2">
    <name type="scientific">Dictyocaulus viviparus</name>
    <name type="common">Bovine lungworm</name>
    <dbReference type="NCBI Taxonomy" id="29172"/>
    <lineage>
        <taxon>Eukaryota</taxon>
        <taxon>Metazoa</taxon>
        <taxon>Ecdysozoa</taxon>
        <taxon>Nematoda</taxon>
        <taxon>Chromadorea</taxon>
        <taxon>Rhabditida</taxon>
        <taxon>Rhabditina</taxon>
        <taxon>Rhabditomorpha</taxon>
        <taxon>Strongyloidea</taxon>
        <taxon>Metastrongylidae</taxon>
        <taxon>Dictyocaulus</taxon>
    </lineage>
</organism>
<keyword evidence="2" id="KW-1185">Reference proteome</keyword>
<evidence type="ECO:0000313" key="2">
    <source>
        <dbReference type="Proteomes" id="UP000053766"/>
    </source>
</evidence>
<protein>
    <submittedName>
        <fullName evidence="1">Uncharacterized protein</fullName>
    </submittedName>
</protein>
<gene>
    <name evidence="1" type="ORF">DICVIV_13541</name>
</gene>